<name>A0ABQ4NIK5_9RHOB</name>
<dbReference type="Pfam" id="PF20239">
    <property type="entry name" value="DUF6596"/>
    <property type="match status" value="1"/>
</dbReference>
<dbReference type="PANTHER" id="PTHR47756">
    <property type="entry name" value="BLL6612 PROTEIN-RELATED"/>
    <property type="match status" value="1"/>
</dbReference>
<feature type="domain" description="DUF6596" evidence="2">
    <location>
        <begin position="178"/>
        <end position="274"/>
    </location>
</feature>
<organism evidence="3 4">
    <name type="scientific">Jannaschia pagri</name>
    <dbReference type="NCBI Taxonomy" id="2829797"/>
    <lineage>
        <taxon>Bacteria</taxon>
        <taxon>Pseudomonadati</taxon>
        <taxon>Pseudomonadota</taxon>
        <taxon>Alphaproteobacteria</taxon>
        <taxon>Rhodobacterales</taxon>
        <taxon>Roseobacteraceae</taxon>
        <taxon>Jannaschia</taxon>
    </lineage>
</organism>
<dbReference type="InterPro" id="IPR046531">
    <property type="entry name" value="DUF6596"/>
</dbReference>
<reference evidence="3 4" key="1">
    <citation type="submission" date="2021-05" db="EMBL/GenBank/DDBJ databases">
        <title>Bacteria Genome sequencing.</title>
        <authorList>
            <person name="Takabe Y."/>
            <person name="Nakajima Y."/>
            <person name="Suzuki S."/>
            <person name="Shiozaki T."/>
        </authorList>
    </citation>
    <scope>NUCLEOTIDE SEQUENCE [LARGE SCALE GENOMIC DNA]</scope>
    <source>
        <strain evidence="3 4">AI_62</strain>
    </source>
</reference>
<dbReference type="PANTHER" id="PTHR47756:SF2">
    <property type="entry name" value="BLL6612 PROTEIN"/>
    <property type="match status" value="1"/>
</dbReference>
<dbReference type="Pfam" id="PF04542">
    <property type="entry name" value="Sigma70_r2"/>
    <property type="match status" value="1"/>
</dbReference>
<dbReference type="Proteomes" id="UP000786693">
    <property type="component" value="Unassembled WGS sequence"/>
</dbReference>
<dbReference type="GO" id="GO:0000428">
    <property type="term" value="C:DNA-directed RNA polymerase complex"/>
    <property type="evidence" value="ECO:0007669"/>
    <property type="project" value="UniProtKB-KW"/>
</dbReference>
<dbReference type="InterPro" id="IPR013325">
    <property type="entry name" value="RNA_pol_sigma_r2"/>
</dbReference>
<dbReference type="SUPFAM" id="SSF88946">
    <property type="entry name" value="Sigma2 domain of RNA polymerase sigma factors"/>
    <property type="match status" value="1"/>
</dbReference>
<dbReference type="Gene3D" id="1.10.1740.10">
    <property type="match status" value="1"/>
</dbReference>
<evidence type="ECO:0000259" key="2">
    <source>
        <dbReference type="Pfam" id="PF20239"/>
    </source>
</evidence>
<sequence>MTDSPRSALNRAVRDHHGRLVASLASRSGDIAAAEDALSEACLRALPAWEARGVPSSPEAWLLTTARNVLRDRWKSAAYRMETAEDDAPEQGEEPMELQDIPDDRLKLMFVCAHPAIAREVRTPLMLQTVIGLEPARMAPAFAMAAPALAQRLVRAKRKIKEARIAFTVPDADDLAPRLGAVLEAIYGAYAITFQDRAVELVDDLATEALYLADFVVETLPEEPEALGLAALLNFSHARREGADPHRFVPLADQDPSRWNPRRTARAVNLLRRAGGLGRMGPFQLEAAIQAVHADRARSGRTDWAAIAQLYAGLVHLAPTLGARVAQAAAIGEWQGPDAGLTTLAKIEAPTLDAFQPYHATRAHLLARAGRTEDAREAYDRAIELTTDQTVREWLLAQR</sequence>
<keyword evidence="3" id="KW-0240">DNA-directed RNA polymerase</keyword>
<accession>A0ABQ4NIK5</accession>
<evidence type="ECO:0000313" key="3">
    <source>
        <dbReference type="EMBL" id="GIT94251.1"/>
    </source>
</evidence>
<comment type="caution">
    <text evidence="3">The sequence shown here is derived from an EMBL/GenBank/DDBJ whole genome shotgun (WGS) entry which is preliminary data.</text>
</comment>
<dbReference type="InterPro" id="IPR007627">
    <property type="entry name" value="RNA_pol_sigma70_r2"/>
</dbReference>
<feature type="domain" description="RNA polymerase sigma-70 region 2" evidence="1">
    <location>
        <begin position="14"/>
        <end position="77"/>
    </location>
</feature>
<evidence type="ECO:0000259" key="1">
    <source>
        <dbReference type="Pfam" id="PF04542"/>
    </source>
</evidence>
<keyword evidence="4" id="KW-1185">Reference proteome</keyword>
<protein>
    <submittedName>
        <fullName evidence="3">DNA-directed RNA polymerase sigma-70 factor</fullName>
    </submittedName>
</protein>
<evidence type="ECO:0000313" key="4">
    <source>
        <dbReference type="Proteomes" id="UP000786693"/>
    </source>
</evidence>
<gene>
    <name evidence="3" type="ORF">JANAI62_08740</name>
</gene>
<dbReference type="EMBL" id="BPFH01000001">
    <property type="protein sequence ID" value="GIT94251.1"/>
    <property type="molecule type" value="Genomic_DNA"/>
</dbReference>
<proteinExistence type="predicted"/>
<dbReference type="RefSeq" id="WP_220747732.1">
    <property type="nucleotide sequence ID" value="NZ_BPFH01000001.1"/>
</dbReference>
<keyword evidence="3" id="KW-0804">Transcription</keyword>